<comment type="similarity">
    <text evidence="1">Belongs to the bacterial ribosomal protein bL32 family.</text>
</comment>
<sequence>MALRQLSSPSMLESLNAAINGPMRASFAQPLWRPLPQILPPIRIPLALTGIFSIPSILEGIWESILRAVPKKKTSYRKKRQRLLAGKALKDITELNRCSACGRVKRAHILCAFCVQSIISSRARNLTKNIWSLKPLSSKHKWDQKPKKLNMDVDVDVQSVVSTNAKEVNVRPASTTMKSKQYLTLRTIEDAHATDIFAIAPTKTHLITASGGSSLRVYDTQSPDIPLVQELKGAHKLGCHHLATSKNGKKAASAGFEGKVKVWVAGEGSEWVEAGEIVDSNKAGEIWAVALSEDGSYLASTTYDGRINVWDLKTEGMPKIREYETKGSFGMCVDLSIDGRFTASGHENGGAYIFNNDSGRMLHSLPGLVKPIRSVAFSPLGTLLAAAGDARIIALYDVASGEQVANLSGHGAWIFSLSWNETGEYLLSGASDGRSKVWSTDTRQCVATHSESDQTIWSVTWLPKTARSEMFVTAGASRGISLYREATGG</sequence>
<evidence type="ECO:0000313" key="7">
    <source>
        <dbReference type="EMBL" id="KAF2759438.1"/>
    </source>
</evidence>
<evidence type="ECO:0000256" key="5">
    <source>
        <dbReference type="ARBA" id="ARBA00023274"/>
    </source>
</evidence>
<gene>
    <name evidence="7" type="ORF">EJ05DRAFT_509193</name>
</gene>
<evidence type="ECO:0000256" key="3">
    <source>
        <dbReference type="ARBA" id="ARBA00022737"/>
    </source>
</evidence>
<keyword evidence="3" id="KW-0677">Repeat</keyword>
<feature type="repeat" description="WD" evidence="6">
    <location>
        <begin position="279"/>
        <end position="314"/>
    </location>
</feature>
<dbReference type="CDD" id="cd00200">
    <property type="entry name" value="WD40"/>
    <property type="match status" value="1"/>
</dbReference>
<evidence type="ECO:0000313" key="8">
    <source>
        <dbReference type="Proteomes" id="UP000799437"/>
    </source>
</evidence>
<dbReference type="InterPro" id="IPR036322">
    <property type="entry name" value="WD40_repeat_dom_sf"/>
</dbReference>
<dbReference type="Gene3D" id="2.130.10.10">
    <property type="entry name" value="YVTN repeat-like/Quinoprotein amine dehydrogenase"/>
    <property type="match status" value="1"/>
</dbReference>
<keyword evidence="4" id="KW-0689">Ribosomal protein</keyword>
<reference evidence="7" key="1">
    <citation type="journal article" date="2020" name="Stud. Mycol.">
        <title>101 Dothideomycetes genomes: a test case for predicting lifestyles and emergence of pathogens.</title>
        <authorList>
            <person name="Haridas S."/>
            <person name="Albert R."/>
            <person name="Binder M."/>
            <person name="Bloem J."/>
            <person name="Labutti K."/>
            <person name="Salamov A."/>
            <person name="Andreopoulos B."/>
            <person name="Baker S."/>
            <person name="Barry K."/>
            <person name="Bills G."/>
            <person name="Bluhm B."/>
            <person name="Cannon C."/>
            <person name="Castanera R."/>
            <person name="Culley D."/>
            <person name="Daum C."/>
            <person name="Ezra D."/>
            <person name="Gonzalez J."/>
            <person name="Henrissat B."/>
            <person name="Kuo A."/>
            <person name="Liang C."/>
            <person name="Lipzen A."/>
            <person name="Lutzoni F."/>
            <person name="Magnuson J."/>
            <person name="Mondo S."/>
            <person name="Nolan M."/>
            <person name="Ohm R."/>
            <person name="Pangilinan J."/>
            <person name="Park H.-J."/>
            <person name="Ramirez L."/>
            <person name="Alfaro M."/>
            <person name="Sun H."/>
            <person name="Tritt A."/>
            <person name="Yoshinaga Y."/>
            <person name="Zwiers L.-H."/>
            <person name="Turgeon B."/>
            <person name="Goodwin S."/>
            <person name="Spatafora J."/>
            <person name="Crous P."/>
            <person name="Grigoriev I."/>
        </authorList>
    </citation>
    <scope>NUCLEOTIDE SEQUENCE</scope>
    <source>
        <strain evidence="7">CBS 121739</strain>
    </source>
</reference>
<evidence type="ECO:0000256" key="4">
    <source>
        <dbReference type="ARBA" id="ARBA00022980"/>
    </source>
</evidence>
<dbReference type="Pfam" id="PF01783">
    <property type="entry name" value="Ribosomal_L32p"/>
    <property type="match status" value="1"/>
</dbReference>
<dbReference type="GO" id="GO:0003735">
    <property type="term" value="F:structural constituent of ribosome"/>
    <property type="evidence" value="ECO:0007669"/>
    <property type="project" value="InterPro"/>
</dbReference>
<dbReference type="InterPro" id="IPR019775">
    <property type="entry name" value="WD40_repeat_CS"/>
</dbReference>
<evidence type="ECO:0000256" key="2">
    <source>
        <dbReference type="ARBA" id="ARBA00022574"/>
    </source>
</evidence>
<protein>
    <submittedName>
        <fullName evidence="7">WD40 repeat-like protein</fullName>
    </submittedName>
</protein>
<dbReference type="InterPro" id="IPR011332">
    <property type="entry name" value="Ribosomal_zn-bd"/>
</dbReference>
<dbReference type="GeneID" id="54489130"/>
<proteinExistence type="inferred from homology"/>
<dbReference type="AlphaFoldDB" id="A0A6A6W983"/>
<keyword evidence="5" id="KW-0687">Ribonucleoprotein</keyword>
<evidence type="ECO:0000256" key="1">
    <source>
        <dbReference type="ARBA" id="ARBA00008560"/>
    </source>
</evidence>
<keyword evidence="8" id="KW-1185">Reference proteome</keyword>
<dbReference type="PROSITE" id="PS00678">
    <property type="entry name" value="WD_REPEATS_1"/>
    <property type="match status" value="1"/>
</dbReference>
<dbReference type="GO" id="GO:0005634">
    <property type="term" value="C:nucleus"/>
    <property type="evidence" value="ECO:0007669"/>
    <property type="project" value="TreeGrafter"/>
</dbReference>
<dbReference type="GO" id="GO:0006412">
    <property type="term" value="P:translation"/>
    <property type="evidence" value="ECO:0007669"/>
    <property type="project" value="InterPro"/>
</dbReference>
<name>A0A6A6W983_9PEZI</name>
<dbReference type="SMART" id="SM00320">
    <property type="entry name" value="WD40"/>
    <property type="match status" value="7"/>
</dbReference>
<dbReference type="InterPro" id="IPR015943">
    <property type="entry name" value="WD40/YVTN_repeat-like_dom_sf"/>
</dbReference>
<dbReference type="PANTHER" id="PTHR44090:SF1">
    <property type="entry name" value="SUPERKILLER COMPLEX PROTEIN 8"/>
    <property type="match status" value="1"/>
</dbReference>
<dbReference type="InterPro" id="IPR051510">
    <property type="entry name" value="SKI8"/>
</dbReference>
<dbReference type="EMBL" id="ML996569">
    <property type="protein sequence ID" value="KAF2759438.1"/>
    <property type="molecule type" value="Genomic_DNA"/>
</dbReference>
<dbReference type="OrthoDB" id="10251741at2759"/>
<dbReference type="SUPFAM" id="SSF57829">
    <property type="entry name" value="Zn-binding ribosomal proteins"/>
    <property type="match status" value="1"/>
</dbReference>
<feature type="repeat" description="WD" evidence="6">
    <location>
        <begin position="407"/>
        <end position="448"/>
    </location>
</feature>
<dbReference type="PROSITE" id="PS50294">
    <property type="entry name" value="WD_REPEATS_REGION"/>
    <property type="match status" value="2"/>
</dbReference>
<dbReference type="NCBIfam" id="TIGR01031">
    <property type="entry name" value="rpmF_bact"/>
    <property type="match status" value="1"/>
</dbReference>
<dbReference type="RefSeq" id="XP_033601889.1">
    <property type="nucleotide sequence ID" value="XM_033748076.1"/>
</dbReference>
<dbReference type="PROSITE" id="PS50082">
    <property type="entry name" value="WD_REPEATS_2"/>
    <property type="match status" value="2"/>
</dbReference>
<keyword evidence="2 6" id="KW-0853">WD repeat</keyword>
<dbReference type="Proteomes" id="UP000799437">
    <property type="component" value="Unassembled WGS sequence"/>
</dbReference>
<dbReference type="Pfam" id="PF00400">
    <property type="entry name" value="WD40"/>
    <property type="match status" value="3"/>
</dbReference>
<dbReference type="SUPFAM" id="SSF50978">
    <property type="entry name" value="WD40 repeat-like"/>
    <property type="match status" value="1"/>
</dbReference>
<evidence type="ECO:0000256" key="6">
    <source>
        <dbReference type="PROSITE-ProRule" id="PRU00221"/>
    </source>
</evidence>
<organism evidence="7 8">
    <name type="scientific">Pseudovirgaria hyperparasitica</name>
    <dbReference type="NCBI Taxonomy" id="470096"/>
    <lineage>
        <taxon>Eukaryota</taxon>
        <taxon>Fungi</taxon>
        <taxon>Dikarya</taxon>
        <taxon>Ascomycota</taxon>
        <taxon>Pezizomycotina</taxon>
        <taxon>Dothideomycetes</taxon>
        <taxon>Dothideomycetes incertae sedis</taxon>
        <taxon>Acrospermales</taxon>
        <taxon>Acrospermaceae</taxon>
        <taxon>Pseudovirgaria</taxon>
    </lineage>
</organism>
<accession>A0A6A6W983</accession>
<dbReference type="PANTHER" id="PTHR44090">
    <property type="entry name" value="WD REPEAT-CONTAINING PROTEIN 61"/>
    <property type="match status" value="1"/>
</dbReference>
<dbReference type="InterPro" id="IPR001680">
    <property type="entry name" value="WD40_rpt"/>
</dbReference>
<dbReference type="GO" id="GO:0015934">
    <property type="term" value="C:large ribosomal subunit"/>
    <property type="evidence" value="ECO:0007669"/>
    <property type="project" value="InterPro"/>
</dbReference>
<dbReference type="InterPro" id="IPR002677">
    <property type="entry name" value="Ribosomal_bL32"/>
</dbReference>